<reference evidence="4" key="1">
    <citation type="submission" date="2020-12" db="EMBL/GenBank/DDBJ databases">
        <title>Vagococcus allomyrinae sp. nov. and Enterococcus lavae sp. nov., isolated from the larvae of Allomyrina dichotoma.</title>
        <authorList>
            <person name="Lee S.D."/>
        </authorList>
    </citation>
    <scope>NUCLEOTIDE SEQUENCE</scope>
    <source>
        <strain evidence="4">BWB3-3</strain>
    </source>
</reference>
<dbReference type="SUPFAM" id="SSF52540">
    <property type="entry name" value="P-loop containing nucleoside triphosphate hydrolases"/>
    <property type="match status" value="1"/>
</dbReference>
<dbReference type="AlphaFoldDB" id="A0A940PBL4"/>
<dbReference type="Gene3D" id="3.40.50.300">
    <property type="entry name" value="P-loop containing nucleotide triphosphate hydrolases"/>
    <property type="match status" value="1"/>
</dbReference>
<dbReference type="Pfam" id="PF03266">
    <property type="entry name" value="NTPase_1"/>
    <property type="match status" value="1"/>
</dbReference>
<dbReference type="Proteomes" id="UP000674938">
    <property type="component" value="Unassembled WGS sequence"/>
</dbReference>
<proteinExistence type="predicted"/>
<evidence type="ECO:0000256" key="1">
    <source>
        <dbReference type="ARBA" id="ARBA00022741"/>
    </source>
</evidence>
<dbReference type="RefSeq" id="WP_209528721.1">
    <property type="nucleotide sequence ID" value="NZ_JAEEGA010000008.1"/>
</dbReference>
<evidence type="ECO:0000313" key="4">
    <source>
        <dbReference type="EMBL" id="MBP1041979.1"/>
    </source>
</evidence>
<evidence type="ECO:0000313" key="5">
    <source>
        <dbReference type="Proteomes" id="UP000674938"/>
    </source>
</evidence>
<dbReference type="EMBL" id="JAEEGA010000008">
    <property type="protein sequence ID" value="MBP1041979.1"/>
    <property type="molecule type" value="Genomic_DNA"/>
</dbReference>
<sequence length="190" mass="21975">MKFFLEGPKLIGKSTLIREQLLMTDYRVGGFYVQRLLSENDQVMGFQLRSAESLLLKTSSYEWTEEACFLRRVNGQMVPDLKVFENVGRHLLEQAVNQSFDVILLDEIGGLELQVPDFYRPLLQLLNSSQKIIGVYKSFENYQQLARRQRVKVTAQRREIERLIHGSCLTVDDHLDRTTAKVSDYLNGSI</sequence>
<dbReference type="GO" id="GO:0017111">
    <property type="term" value="F:ribonucleoside triphosphate phosphatase activity"/>
    <property type="evidence" value="ECO:0007669"/>
    <property type="project" value="InterPro"/>
</dbReference>
<gene>
    <name evidence="4" type="ORF">I6N95_13240</name>
</gene>
<dbReference type="InterPro" id="IPR027417">
    <property type="entry name" value="P-loop_NTPase"/>
</dbReference>
<evidence type="ECO:0000256" key="3">
    <source>
        <dbReference type="ARBA" id="ARBA00022840"/>
    </source>
</evidence>
<dbReference type="PANTHER" id="PTHR43146:SF1">
    <property type="entry name" value="CANCER-RELATED NUCLEOSIDE-TRIPHOSPHATASE"/>
    <property type="match status" value="1"/>
</dbReference>
<keyword evidence="2" id="KW-0378">Hydrolase</keyword>
<accession>A0A940PBL4</accession>
<comment type="caution">
    <text evidence="4">The sequence shown here is derived from an EMBL/GenBank/DDBJ whole genome shotgun (WGS) entry which is preliminary data.</text>
</comment>
<keyword evidence="3" id="KW-0067">ATP-binding</keyword>
<organism evidence="4 5">
    <name type="scientific">Vagococcus allomyrinae</name>
    <dbReference type="NCBI Taxonomy" id="2794353"/>
    <lineage>
        <taxon>Bacteria</taxon>
        <taxon>Bacillati</taxon>
        <taxon>Bacillota</taxon>
        <taxon>Bacilli</taxon>
        <taxon>Lactobacillales</taxon>
        <taxon>Enterococcaceae</taxon>
        <taxon>Vagococcus</taxon>
    </lineage>
</organism>
<keyword evidence="1" id="KW-0547">Nucleotide-binding</keyword>
<protein>
    <recommendedName>
        <fullName evidence="6">NTPase</fullName>
    </recommendedName>
</protein>
<name>A0A940PBL4_9ENTE</name>
<dbReference type="GO" id="GO:0005524">
    <property type="term" value="F:ATP binding"/>
    <property type="evidence" value="ECO:0007669"/>
    <property type="project" value="UniProtKB-KW"/>
</dbReference>
<dbReference type="PANTHER" id="PTHR43146">
    <property type="entry name" value="CANCER-RELATED NUCLEOSIDE-TRIPHOSPHATASE"/>
    <property type="match status" value="1"/>
</dbReference>
<evidence type="ECO:0000256" key="2">
    <source>
        <dbReference type="ARBA" id="ARBA00022801"/>
    </source>
</evidence>
<dbReference type="InterPro" id="IPR004948">
    <property type="entry name" value="Nuc-triphosphatase_THEP1"/>
</dbReference>
<keyword evidence="5" id="KW-1185">Reference proteome</keyword>
<evidence type="ECO:0008006" key="6">
    <source>
        <dbReference type="Google" id="ProtNLM"/>
    </source>
</evidence>